<feature type="compositionally biased region" description="Basic residues" evidence="1">
    <location>
        <begin position="98"/>
        <end position="107"/>
    </location>
</feature>
<name>A0A7S1VDH9_9STRA</name>
<dbReference type="AlphaFoldDB" id="A0A7S1VDH9"/>
<reference evidence="2" key="1">
    <citation type="submission" date="2021-01" db="EMBL/GenBank/DDBJ databases">
        <authorList>
            <person name="Corre E."/>
            <person name="Pelletier E."/>
            <person name="Niang G."/>
            <person name="Scheremetjew M."/>
            <person name="Finn R."/>
            <person name="Kale V."/>
            <person name="Holt S."/>
            <person name="Cochrane G."/>
            <person name="Meng A."/>
            <person name="Brown T."/>
            <person name="Cohen L."/>
        </authorList>
    </citation>
    <scope>NUCLEOTIDE SEQUENCE</scope>
    <source>
        <strain evidence="2">CCMP 410</strain>
    </source>
</reference>
<gene>
    <name evidence="2" type="ORF">GOCE00092_LOCUS18479</name>
</gene>
<protein>
    <submittedName>
        <fullName evidence="2">Uncharacterized protein</fullName>
    </submittedName>
</protein>
<evidence type="ECO:0000313" key="2">
    <source>
        <dbReference type="EMBL" id="CAD9294342.1"/>
    </source>
</evidence>
<sequence length="133" mass="15310">MSRCKRENFAKMHRVSKAVLNAIMKNQEVNVRNTMETRDARAAVQPLIQYLSRHTQGIDVGIAMLQYHWPRNVSAVTGHQRAPHYPENHRFAEERNRSQRRSTRSRSTRQTSTVSSDESTNDDASTVDGFQLV</sequence>
<evidence type="ECO:0000256" key="1">
    <source>
        <dbReference type="SAM" id="MobiDB-lite"/>
    </source>
</evidence>
<accession>A0A7S1VDH9</accession>
<feature type="compositionally biased region" description="Basic and acidic residues" evidence="1">
    <location>
        <begin position="84"/>
        <end position="97"/>
    </location>
</feature>
<dbReference type="EMBL" id="HBGK01035700">
    <property type="protein sequence ID" value="CAD9294342.1"/>
    <property type="molecule type" value="Transcribed_RNA"/>
</dbReference>
<organism evidence="2">
    <name type="scientific">Grammatophora oceanica</name>
    <dbReference type="NCBI Taxonomy" id="210454"/>
    <lineage>
        <taxon>Eukaryota</taxon>
        <taxon>Sar</taxon>
        <taxon>Stramenopiles</taxon>
        <taxon>Ochrophyta</taxon>
        <taxon>Bacillariophyta</taxon>
        <taxon>Fragilariophyceae</taxon>
        <taxon>Fragilariophycidae</taxon>
        <taxon>Rhabdonematales</taxon>
        <taxon>Grammatophoraceae</taxon>
        <taxon>Grammatophora</taxon>
    </lineage>
</organism>
<feature type="region of interest" description="Disordered" evidence="1">
    <location>
        <begin position="76"/>
        <end position="133"/>
    </location>
</feature>
<proteinExistence type="predicted"/>